<dbReference type="GO" id="GO:0005524">
    <property type="term" value="F:ATP binding"/>
    <property type="evidence" value="ECO:0007669"/>
    <property type="project" value="UniProtKB-UniRule"/>
</dbReference>
<gene>
    <name evidence="6" type="ORF">AMON00008_LOCUS43286</name>
    <name evidence="7" type="ORF">AMON00008_LOCUS43287</name>
</gene>
<dbReference type="SUPFAM" id="SSF56059">
    <property type="entry name" value="Glutathione synthetase ATP-binding domain-like"/>
    <property type="match status" value="1"/>
</dbReference>
<dbReference type="PANTHER" id="PTHR43585">
    <property type="entry name" value="FUMIPYRROLE BIOSYNTHESIS PROTEIN C"/>
    <property type="match status" value="1"/>
</dbReference>
<dbReference type="Pfam" id="PF18130">
    <property type="entry name" value="ATPgrasp_N"/>
    <property type="match status" value="1"/>
</dbReference>
<dbReference type="InterPro" id="IPR041472">
    <property type="entry name" value="BL00235/CARNS1_N"/>
</dbReference>
<dbReference type="EMBL" id="HBNR01061464">
    <property type="protein sequence ID" value="CAE4630849.1"/>
    <property type="molecule type" value="Transcribed_RNA"/>
</dbReference>
<keyword evidence="3 4" id="KW-0067">ATP-binding</keyword>
<evidence type="ECO:0000256" key="3">
    <source>
        <dbReference type="ARBA" id="ARBA00022840"/>
    </source>
</evidence>
<dbReference type="InterPro" id="IPR011761">
    <property type="entry name" value="ATP-grasp"/>
</dbReference>
<dbReference type="AlphaFoldDB" id="A0A6T1HZK7"/>
<feature type="domain" description="ATP-grasp" evidence="5">
    <location>
        <begin position="246"/>
        <end position="465"/>
    </location>
</feature>
<proteinExistence type="predicted"/>
<evidence type="ECO:0000256" key="4">
    <source>
        <dbReference type="PROSITE-ProRule" id="PRU00409"/>
    </source>
</evidence>
<dbReference type="PANTHER" id="PTHR43585:SF2">
    <property type="entry name" value="ATP-GRASP ENZYME FSQD"/>
    <property type="match status" value="1"/>
</dbReference>
<evidence type="ECO:0000313" key="6">
    <source>
        <dbReference type="EMBL" id="CAE4630849.1"/>
    </source>
</evidence>
<name>A0A6T1HZK7_9DINO</name>
<dbReference type="Gene3D" id="3.30.470.20">
    <property type="entry name" value="ATP-grasp fold, B domain"/>
    <property type="match status" value="1"/>
</dbReference>
<dbReference type="InterPro" id="IPR052032">
    <property type="entry name" value="ATP-dep_AA_Ligase"/>
</dbReference>
<dbReference type="Pfam" id="PF13535">
    <property type="entry name" value="ATP-grasp_4"/>
    <property type="match status" value="1"/>
</dbReference>
<dbReference type="GO" id="GO:0046872">
    <property type="term" value="F:metal ion binding"/>
    <property type="evidence" value="ECO:0007669"/>
    <property type="project" value="InterPro"/>
</dbReference>
<sequence>MAWASPVPHNQRLVSKGGGDEAVPVDFDIIIDDGEGPSSLSVQMDTDMRVAVHSHSRQRSKFEAEQLVASPGSLPKPMTEHQREHAIRTIMPTATHQMLAKLPPELLQAKSPEAQDLRRQLSRGATVVFISAGLPGKRFTFERAAELGIKSVIIEHPDSWAASLVEQGIIAKFLPVDMTQSSEEVYNTALRLIQQLEDDGLTGTADAIATFVELSVPLVSRLCEALGLPGHRPAAVDAARNKHATRAALKAAGLPTPRNGLIRSEQEALEIAKIVGFPAVLKPVSGAASLGVKKVTSEQETLACYREIVDELKTLVVSSGALIKGDPSSSPSSVDASKVIDLTVLCEQYLDGGEVDVDVIMSDGEWVYAAVADNGPTLEPYFNETWAVCPSLLPKEHQVALKELSVNSVKALGFSSGVFHVECKYTSTGPQLIEVNARMGGGQVRECNLLTWGVDLVEETLFAALGIPAGPAVPKKPLRCAAYCYVNAAKSGTVTDAGALEALRSRDGVVWAKQLARVGTKAVGPQEGLPTWLCDLLVTAPTSKEALDFLQSLEAEEPVKVDSR</sequence>
<evidence type="ECO:0000256" key="1">
    <source>
        <dbReference type="ARBA" id="ARBA00022598"/>
    </source>
</evidence>
<dbReference type="PROSITE" id="PS50975">
    <property type="entry name" value="ATP_GRASP"/>
    <property type="match status" value="1"/>
</dbReference>
<accession>A0A6T1HZK7</accession>
<evidence type="ECO:0000313" key="7">
    <source>
        <dbReference type="EMBL" id="CAE4630851.1"/>
    </source>
</evidence>
<organism evidence="6">
    <name type="scientific">Alexandrium monilatum</name>
    <dbReference type="NCBI Taxonomy" id="311494"/>
    <lineage>
        <taxon>Eukaryota</taxon>
        <taxon>Sar</taxon>
        <taxon>Alveolata</taxon>
        <taxon>Dinophyceae</taxon>
        <taxon>Gonyaulacales</taxon>
        <taxon>Pyrocystaceae</taxon>
        <taxon>Alexandrium</taxon>
    </lineage>
</organism>
<keyword evidence="2 4" id="KW-0547">Nucleotide-binding</keyword>
<protein>
    <recommendedName>
        <fullName evidence="5">ATP-grasp domain-containing protein</fullName>
    </recommendedName>
</protein>
<reference evidence="6" key="1">
    <citation type="submission" date="2021-01" db="EMBL/GenBank/DDBJ databases">
        <authorList>
            <person name="Corre E."/>
            <person name="Pelletier E."/>
            <person name="Niang G."/>
            <person name="Scheremetjew M."/>
            <person name="Finn R."/>
            <person name="Kale V."/>
            <person name="Holt S."/>
            <person name="Cochrane G."/>
            <person name="Meng A."/>
            <person name="Brown T."/>
            <person name="Cohen L."/>
        </authorList>
    </citation>
    <scope>NUCLEOTIDE SEQUENCE</scope>
    <source>
        <strain evidence="6">CCMP3105</strain>
    </source>
</reference>
<evidence type="ECO:0000259" key="5">
    <source>
        <dbReference type="PROSITE" id="PS50975"/>
    </source>
</evidence>
<dbReference type="GO" id="GO:0016874">
    <property type="term" value="F:ligase activity"/>
    <property type="evidence" value="ECO:0007669"/>
    <property type="project" value="UniProtKB-KW"/>
</dbReference>
<dbReference type="Gene3D" id="3.40.50.20">
    <property type="match status" value="1"/>
</dbReference>
<dbReference type="EMBL" id="HBNR01061465">
    <property type="protein sequence ID" value="CAE4630851.1"/>
    <property type="molecule type" value="Transcribed_RNA"/>
</dbReference>
<evidence type="ECO:0000256" key="2">
    <source>
        <dbReference type="ARBA" id="ARBA00022741"/>
    </source>
</evidence>
<keyword evidence="1" id="KW-0436">Ligase</keyword>